<feature type="region of interest" description="Disordered" evidence="2">
    <location>
        <begin position="1"/>
        <end position="20"/>
    </location>
</feature>
<evidence type="ECO:0000256" key="1">
    <source>
        <dbReference type="SAM" id="Coils"/>
    </source>
</evidence>
<keyword evidence="1" id="KW-0175">Coiled coil</keyword>
<feature type="compositionally biased region" description="Low complexity" evidence="2">
    <location>
        <begin position="121"/>
        <end position="141"/>
    </location>
</feature>
<dbReference type="AlphaFoldDB" id="A0AA38G3F0"/>
<accession>A0AA38G3F0</accession>
<reference evidence="3 4" key="1">
    <citation type="journal article" date="2021" name="Nat. Plants">
        <title>The Taxus genome provides insights into paclitaxel biosynthesis.</title>
        <authorList>
            <person name="Xiong X."/>
            <person name="Gou J."/>
            <person name="Liao Q."/>
            <person name="Li Y."/>
            <person name="Zhou Q."/>
            <person name="Bi G."/>
            <person name="Li C."/>
            <person name="Du R."/>
            <person name="Wang X."/>
            <person name="Sun T."/>
            <person name="Guo L."/>
            <person name="Liang H."/>
            <person name="Lu P."/>
            <person name="Wu Y."/>
            <person name="Zhang Z."/>
            <person name="Ro D.K."/>
            <person name="Shang Y."/>
            <person name="Huang S."/>
            <person name="Yan J."/>
        </authorList>
    </citation>
    <scope>NUCLEOTIDE SEQUENCE [LARGE SCALE GENOMIC DNA]</scope>
    <source>
        <strain evidence="3">Ta-2019</strain>
    </source>
</reference>
<gene>
    <name evidence="3" type="ORF">KI387_022750</name>
</gene>
<comment type="caution">
    <text evidence="3">The sequence shown here is derived from an EMBL/GenBank/DDBJ whole genome shotgun (WGS) entry which is preliminary data.</text>
</comment>
<keyword evidence="4" id="KW-1185">Reference proteome</keyword>
<evidence type="ECO:0000256" key="2">
    <source>
        <dbReference type="SAM" id="MobiDB-lite"/>
    </source>
</evidence>
<feature type="non-terminal residue" evidence="3">
    <location>
        <position position="224"/>
    </location>
</feature>
<organism evidence="3 4">
    <name type="scientific">Taxus chinensis</name>
    <name type="common">Chinese yew</name>
    <name type="synonym">Taxus wallichiana var. chinensis</name>
    <dbReference type="NCBI Taxonomy" id="29808"/>
    <lineage>
        <taxon>Eukaryota</taxon>
        <taxon>Viridiplantae</taxon>
        <taxon>Streptophyta</taxon>
        <taxon>Embryophyta</taxon>
        <taxon>Tracheophyta</taxon>
        <taxon>Spermatophyta</taxon>
        <taxon>Pinopsida</taxon>
        <taxon>Pinidae</taxon>
        <taxon>Conifers II</taxon>
        <taxon>Cupressales</taxon>
        <taxon>Taxaceae</taxon>
        <taxon>Taxus</taxon>
    </lineage>
</organism>
<feature type="coiled-coil region" evidence="1">
    <location>
        <begin position="48"/>
        <end position="89"/>
    </location>
</feature>
<protein>
    <submittedName>
        <fullName evidence="3">Uncharacterized protein</fullName>
    </submittedName>
</protein>
<feature type="region of interest" description="Disordered" evidence="2">
    <location>
        <begin position="113"/>
        <end position="141"/>
    </location>
</feature>
<evidence type="ECO:0000313" key="4">
    <source>
        <dbReference type="Proteomes" id="UP000824469"/>
    </source>
</evidence>
<dbReference type="EMBL" id="JAHRHJ020000005">
    <property type="protein sequence ID" value="KAH9314123.1"/>
    <property type="molecule type" value="Genomic_DNA"/>
</dbReference>
<feature type="region of interest" description="Disordered" evidence="2">
    <location>
        <begin position="171"/>
        <end position="224"/>
    </location>
</feature>
<name>A0AA38G3F0_TAXCH</name>
<sequence>PLREAPPSTDSDDDIGVGDGDTAWYATELSRHLLASIYADEEDITTMLDRLEGEHATLTQTHQVALEEIRALTEERDALILERDTACQERDTAIQQRDRYYRHREAFRAKYGETGAMSESGTQGTTLGGAPPAAPAAPLRAPGTVSLSTYQSLLTEVRYYEDALAQHAPDVPRYGARRRSATATASGASGGGSTGRDRGGQRPPAAGASSSIGGGQERQLGPEE</sequence>
<dbReference type="Proteomes" id="UP000824469">
    <property type="component" value="Unassembled WGS sequence"/>
</dbReference>
<proteinExistence type="predicted"/>
<evidence type="ECO:0000313" key="3">
    <source>
        <dbReference type="EMBL" id="KAH9314123.1"/>
    </source>
</evidence>
<feature type="non-terminal residue" evidence="3">
    <location>
        <position position="1"/>
    </location>
</feature>